<comment type="caution">
    <text evidence="2">The sequence shown here is derived from an EMBL/GenBank/DDBJ whole genome shotgun (WGS) entry which is preliminary data.</text>
</comment>
<protein>
    <submittedName>
        <fullName evidence="2">Uncharacterized protein</fullName>
    </submittedName>
</protein>
<accession>A0ABD1TJH3</accession>
<dbReference type="Proteomes" id="UP001604336">
    <property type="component" value="Unassembled WGS sequence"/>
</dbReference>
<dbReference type="EMBL" id="JBFOLK010000005">
    <property type="protein sequence ID" value="KAL2512867.1"/>
    <property type="molecule type" value="Genomic_DNA"/>
</dbReference>
<reference evidence="3" key="1">
    <citation type="submission" date="2024-07" db="EMBL/GenBank/DDBJ databases">
        <title>Two chromosome-level genome assemblies of Korean endemic species Abeliophyllum distichum and Forsythia ovata (Oleaceae).</title>
        <authorList>
            <person name="Jang H."/>
        </authorList>
    </citation>
    <scope>NUCLEOTIDE SEQUENCE [LARGE SCALE GENOMIC DNA]</scope>
</reference>
<gene>
    <name evidence="2" type="ORF">Adt_18467</name>
</gene>
<proteinExistence type="predicted"/>
<feature type="compositionally biased region" description="Polar residues" evidence="1">
    <location>
        <begin position="178"/>
        <end position="187"/>
    </location>
</feature>
<dbReference type="AlphaFoldDB" id="A0ABD1TJH3"/>
<feature type="region of interest" description="Disordered" evidence="1">
    <location>
        <begin position="163"/>
        <end position="192"/>
    </location>
</feature>
<sequence length="219" mass="25179">MFLLSCASMADVMSHRGGGAGDPPHQPPRQLDSVCKSVPPSKRGISRGLNLQKLIENNANYFTQLVENQVRFTVSPCYPSWTEVPEKQWAWLRSVIEGDRSPDEYWEVCAAVDRLVDDRYQDYKLRVYKHLKEHEPSRPYGELSTEDWQKCINFFISHTFVDTSPSPDSTATSKALRGTSNQFSRNPQNDDPKFALYDAQLRRMKRTIQRLTANLKHSI</sequence>
<name>A0ABD1TJH3_9LAMI</name>
<feature type="compositionally biased region" description="Low complexity" evidence="1">
    <location>
        <begin position="163"/>
        <end position="173"/>
    </location>
</feature>
<evidence type="ECO:0000256" key="1">
    <source>
        <dbReference type="SAM" id="MobiDB-lite"/>
    </source>
</evidence>
<keyword evidence="3" id="KW-1185">Reference proteome</keyword>
<organism evidence="2 3">
    <name type="scientific">Abeliophyllum distichum</name>
    <dbReference type="NCBI Taxonomy" id="126358"/>
    <lineage>
        <taxon>Eukaryota</taxon>
        <taxon>Viridiplantae</taxon>
        <taxon>Streptophyta</taxon>
        <taxon>Embryophyta</taxon>
        <taxon>Tracheophyta</taxon>
        <taxon>Spermatophyta</taxon>
        <taxon>Magnoliopsida</taxon>
        <taxon>eudicotyledons</taxon>
        <taxon>Gunneridae</taxon>
        <taxon>Pentapetalae</taxon>
        <taxon>asterids</taxon>
        <taxon>lamiids</taxon>
        <taxon>Lamiales</taxon>
        <taxon>Oleaceae</taxon>
        <taxon>Forsythieae</taxon>
        <taxon>Abeliophyllum</taxon>
    </lineage>
</organism>
<evidence type="ECO:0000313" key="2">
    <source>
        <dbReference type="EMBL" id="KAL2512867.1"/>
    </source>
</evidence>
<evidence type="ECO:0000313" key="3">
    <source>
        <dbReference type="Proteomes" id="UP001604336"/>
    </source>
</evidence>